<feature type="transmembrane region" description="Helical" evidence="11">
    <location>
        <begin position="437"/>
        <end position="455"/>
    </location>
</feature>
<name>A0ABU5C1T0_9BACI</name>
<organism evidence="12 13">
    <name type="scientific">Tigheibacillus halophilus</name>
    <dbReference type="NCBI Taxonomy" id="361280"/>
    <lineage>
        <taxon>Bacteria</taxon>
        <taxon>Bacillati</taxon>
        <taxon>Bacillota</taxon>
        <taxon>Bacilli</taxon>
        <taxon>Bacillales</taxon>
        <taxon>Bacillaceae</taxon>
        <taxon>Tigheibacillus</taxon>
    </lineage>
</organism>
<dbReference type="CDD" id="cd01115">
    <property type="entry name" value="SLC13_permease"/>
    <property type="match status" value="1"/>
</dbReference>
<feature type="transmembrane region" description="Helical" evidence="11">
    <location>
        <begin position="168"/>
        <end position="190"/>
    </location>
</feature>
<evidence type="ECO:0000313" key="12">
    <source>
        <dbReference type="EMBL" id="MDY0393260.1"/>
    </source>
</evidence>
<keyword evidence="13" id="KW-1185">Reference proteome</keyword>
<dbReference type="RefSeq" id="WP_390357798.1">
    <property type="nucleotide sequence ID" value="NZ_JBHUIZ010000017.1"/>
</dbReference>
<feature type="transmembrane region" description="Helical" evidence="11">
    <location>
        <begin position="141"/>
        <end position="159"/>
    </location>
</feature>
<keyword evidence="7 11" id="KW-1133">Transmembrane helix</keyword>
<feature type="transmembrane region" description="Helical" evidence="11">
    <location>
        <begin position="467"/>
        <end position="500"/>
    </location>
</feature>
<dbReference type="EMBL" id="JAWDIP010000003">
    <property type="protein sequence ID" value="MDY0393260.1"/>
    <property type="molecule type" value="Genomic_DNA"/>
</dbReference>
<keyword evidence="5 11" id="KW-0812">Transmembrane</keyword>
<evidence type="ECO:0000256" key="4">
    <source>
        <dbReference type="ARBA" id="ARBA00022448"/>
    </source>
</evidence>
<feature type="transmembrane region" description="Helical" evidence="11">
    <location>
        <begin position="240"/>
        <end position="260"/>
    </location>
</feature>
<feature type="transmembrane region" description="Helical" evidence="11">
    <location>
        <begin position="280"/>
        <end position="303"/>
    </location>
</feature>
<dbReference type="Pfam" id="PF00939">
    <property type="entry name" value="Na_sulph_symp"/>
    <property type="match status" value="1"/>
</dbReference>
<evidence type="ECO:0000256" key="6">
    <source>
        <dbReference type="ARBA" id="ARBA00022847"/>
    </source>
</evidence>
<dbReference type="PROSITE" id="PS01271">
    <property type="entry name" value="NA_SULFATE"/>
    <property type="match status" value="1"/>
</dbReference>
<sequence length="556" mass="60078">MIISTWNWLWDKHDEVKDLFRFFTKTNSSSLAKGEGSKIEHIKSQQGNDNNHHGGGNKGNRSYSTVQWIGLIAGPVFFIITLLFFSPEGLSKPGLAVLASTIWIAIWWMTEAIPIPATSLMPIILFPLTNGLDLGATTSSYGSDTIFLFMGGFMVALAMEKWNLHKRIALAIISFIGTNMNLIVLGFMVATGFLSMWISNTATAMMMVPIGLAITYQVADALKSDPSIDTSEGNFGFGKSLMLGIAYSASLGGIATLIGTPPNAALAGVIKKMYHVDLSFAGWMLFGVPVAWIFILIAWFYLVKIAYPQKVKKLPGGKQIIQSEQKKLGSSSYEEKAVFIIFALTAMAWITRSFILVKINPNIDDAIIAMTAAIILFIIPAKNKKGDFLLDWNTAVKLPWGILLLFGGGLAIAAGFTDSGLSEWIGKQLASLQGMNIIFVLLIVTGLVIFLTEITSNTATANMMYPIMAALAAALGIHPFSVMIAAGVAASCAFMLPVATPPNAVVFGSGYLRIPDMAKAGFALNIVGIILVTAAVYFFIPLVWGIDIMHMPADFK</sequence>
<dbReference type="PANTHER" id="PTHR10283:SF82">
    <property type="entry name" value="SOLUTE CARRIER FAMILY 13 MEMBER 2"/>
    <property type="match status" value="1"/>
</dbReference>
<dbReference type="NCBIfam" id="TIGR00785">
    <property type="entry name" value="dass"/>
    <property type="match status" value="1"/>
</dbReference>
<evidence type="ECO:0000313" key="13">
    <source>
        <dbReference type="Proteomes" id="UP001281447"/>
    </source>
</evidence>
<evidence type="ECO:0000256" key="2">
    <source>
        <dbReference type="ARBA" id="ARBA00006772"/>
    </source>
</evidence>
<protein>
    <recommendedName>
        <fullName evidence="3">Sodium-dependent dicarboxylate transporter SdcS</fullName>
    </recommendedName>
    <alternativeName>
        <fullName evidence="9">Na(+)/dicarboxylate symporter</fullName>
    </alternativeName>
</protein>
<feature type="transmembrane region" description="Helical" evidence="11">
    <location>
        <begin position="196"/>
        <end position="219"/>
    </location>
</feature>
<feature type="transmembrane region" description="Helical" evidence="11">
    <location>
        <begin position="66"/>
        <end position="85"/>
    </location>
</feature>
<proteinExistence type="inferred from homology"/>
<reference evidence="12 13" key="1">
    <citation type="submission" date="2023-10" db="EMBL/GenBank/DDBJ databases">
        <title>Virgibacillus halophilus 5B73C genome.</title>
        <authorList>
            <person name="Miliotis G."/>
            <person name="Sengupta P."/>
            <person name="Hameed A."/>
            <person name="Chuvochina M."/>
            <person name="Mcdonagh F."/>
            <person name="Simpson A.C."/>
            <person name="Singh N.K."/>
            <person name="Rekha P.D."/>
            <person name="Raman K."/>
            <person name="Hugenholtz P."/>
            <person name="Venkateswaran K."/>
        </authorList>
    </citation>
    <scope>NUCLEOTIDE SEQUENCE [LARGE SCALE GENOMIC DNA]</scope>
    <source>
        <strain evidence="12 13">5B73C</strain>
    </source>
</reference>
<feature type="transmembrane region" description="Helical" evidence="11">
    <location>
        <begin position="363"/>
        <end position="379"/>
    </location>
</feature>
<dbReference type="InterPro" id="IPR031312">
    <property type="entry name" value="Na/sul_symport_CS"/>
</dbReference>
<evidence type="ECO:0000256" key="8">
    <source>
        <dbReference type="ARBA" id="ARBA00023136"/>
    </source>
</evidence>
<evidence type="ECO:0000256" key="11">
    <source>
        <dbReference type="SAM" id="Phobius"/>
    </source>
</evidence>
<evidence type="ECO:0000256" key="9">
    <source>
        <dbReference type="ARBA" id="ARBA00031174"/>
    </source>
</evidence>
<feature type="transmembrane region" description="Helical" evidence="11">
    <location>
        <begin position="97"/>
        <end position="121"/>
    </location>
</feature>
<dbReference type="PANTHER" id="PTHR10283">
    <property type="entry name" value="SOLUTE CARRIER FAMILY 13 MEMBER"/>
    <property type="match status" value="1"/>
</dbReference>
<evidence type="ECO:0000256" key="10">
    <source>
        <dbReference type="SAM" id="MobiDB-lite"/>
    </source>
</evidence>
<comment type="caution">
    <text evidence="12">The sequence shown here is derived from an EMBL/GenBank/DDBJ whole genome shotgun (WGS) entry which is preliminary data.</text>
</comment>
<dbReference type="Proteomes" id="UP001281447">
    <property type="component" value="Unassembled WGS sequence"/>
</dbReference>
<feature type="region of interest" description="Disordered" evidence="10">
    <location>
        <begin position="30"/>
        <end position="57"/>
    </location>
</feature>
<feature type="transmembrane region" description="Helical" evidence="11">
    <location>
        <begin position="337"/>
        <end position="357"/>
    </location>
</feature>
<evidence type="ECO:0000256" key="1">
    <source>
        <dbReference type="ARBA" id="ARBA00004141"/>
    </source>
</evidence>
<comment type="similarity">
    <text evidence="2">Belongs to the SLC13A/DASS transporter (TC 2.A.47) family. NADC subfamily.</text>
</comment>
<evidence type="ECO:0000256" key="7">
    <source>
        <dbReference type="ARBA" id="ARBA00022989"/>
    </source>
</evidence>
<keyword evidence="8 11" id="KW-0472">Membrane</keyword>
<accession>A0ABU5C1T0</accession>
<dbReference type="InterPro" id="IPR001898">
    <property type="entry name" value="SLC13A/DASS"/>
</dbReference>
<feature type="transmembrane region" description="Helical" evidence="11">
    <location>
        <begin position="400"/>
        <end position="417"/>
    </location>
</feature>
<evidence type="ECO:0000256" key="5">
    <source>
        <dbReference type="ARBA" id="ARBA00022692"/>
    </source>
</evidence>
<gene>
    <name evidence="12" type="ORF">RWE15_00990</name>
</gene>
<evidence type="ECO:0000256" key="3">
    <source>
        <dbReference type="ARBA" id="ARBA00020150"/>
    </source>
</evidence>
<feature type="transmembrane region" description="Helical" evidence="11">
    <location>
        <begin position="520"/>
        <end position="546"/>
    </location>
</feature>
<keyword evidence="6" id="KW-0769">Symport</keyword>
<comment type="subcellular location">
    <subcellularLocation>
        <location evidence="1">Membrane</location>
        <topology evidence="1">Multi-pass membrane protein</topology>
    </subcellularLocation>
</comment>
<keyword evidence="4" id="KW-0813">Transport</keyword>